<protein>
    <recommendedName>
        <fullName evidence="2">High-affinity zinc uptake system protein ZnuA</fullName>
    </recommendedName>
</protein>
<keyword evidence="4 7" id="KW-0732">Signal</keyword>
<evidence type="ECO:0000256" key="5">
    <source>
        <dbReference type="ARBA" id="ARBA00022906"/>
    </source>
</evidence>
<sequence length="368" mass="38874">MAKRNPVRSTAATLLFCGTALTGMALTGMALTGAGVAAAADAPVVVATIKPLHALVAGVMAGVGEPRLLVQGAASPHDFALKPSDARVLDRASLVFWAGPGVESFMPRVIDTLAKDAHTIALVDAPGVKTLPVREGGVWEPHEHDHEGHEGEDHGHDDHDHEAHADAHDDHDHDGHGHDGHDHDEHEHEHEHEHGMIDGHAWLSPANARAMVTRIAAVLAEADPAHADTYRRNATAYDARLDALDAQLAQQMAAVKDKPYIVFHDAYQYFESAYGLAGAGSVTLNPEQPPGARRISELRARITEGGVVCVFAEPQFDPRLVKTLTEGTAARSAVLDPIGTDITAGADAYPALMERLATSLSGCLSGAG</sequence>
<accession>A0ABQ1IMB2</accession>
<feature type="compositionally biased region" description="Basic and acidic residues" evidence="6">
    <location>
        <begin position="140"/>
        <end position="194"/>
    </location>
</feature>
<name>A0ABQ1IMB2_9PROT</name>
<dbReference type="SUPFAM" id="SSF53807">
    <property type="entry name" value="Helical backbone' metal receptor"/>
    <property type="match status" value="1"/>
</dbReference>
<dbReference type="PANTHER" id="PTHR42953">
    <property type="entry name" value="HIGH-AFFINITY ZINC UPTAKE SYSTEM PROTEIN ZNUA-RELATED"/>
    <property type="match status" value="1"/>
</dbReference>
<evidence type="ECO:0000256" key="7">
    <source>
        <dbReference type="SAM" id="SignalP"/>
    </source>
</evidence>
<gene>
    <name evidence="8" type="primary">znuA</name>
    <name evidence="8" type="ORF">GCM10011505_25750</name>
</gene>
<feature type="signal peptide" evidence="7">
    <location>
        <begin position="1"/>
        <end position="39"/>
    </location>
</feature>
<keyword evidence="5" id="KW-0406">Ion transport</keyword>
<dbReference type="InterPro" id="IPR006127">
    <property type="entry name" value="ZnuA-like"/>
</dbReference>
<proteinExistence type="inferred from homology"/>
<dbReference type="Gene3D" id="3.40.50.1980">
    <property type="entry name" value="Nitrogenase molybdenum iron protein domain"/>
    <property type="match status" value="2"/>
</dbReference>
<feature type="chain" id="PRO_5046577261" description="High-affinity zinc uptake system protein ZnuA" evidence="7">
    <location>
        <begin position="40"/>
        <end position="368"/>
    </location>
</feature>
<evidence type="ECO:0000313" key="8">
    <source>
        <dbReference type="EMBL" id="GGB43235.1"/>
    </source>
</evidence>
<dbReference type="PANTHER" id="PTHR42953:SF3">
    <property type="entry name" value="HIGH-AFFINITY ZINC UPTAKE SYSTEM PROTEIN ZNUA"/>
    <property type="match status" value="1"/>
</dbReference>
<dbReference type="EMBL" id="BMDZ01000028">
    <property type="protein sequence ID" value="GGB43235.1"/>
    <property type="molecule type" value="Genomic_DNA"/>
</dbReference>
<reference evidence="9" key="1">
    <citation type="journal article" date="2019" name="Int. J. Syst. Evol. Microbiol.">
        <title>The Global Catalogue of Microorganisms (GCM) 10K type strain sequencing project: providing services to taxonomists for standard genome sequencing and annotation.</title>
        <authorList>
            <consortium name="The Broad Institute Genomics Platform"/>
            <consortium name="The Broad Institute Genome Sequencing Center for Infectious Disease"/>
            <person name="Wu L."/>
            <person name="Ma J."/>
        </authorList>
    </citation>
    <scope>NUCLEOTIDE SEQUENCE [LARGE SCALE GENOMIC DNA]</scope>
    <source>
        <strain evidence="9">CGMCC 1.10188</strain>
    </source>
</reference>
<comment type="similarity">
    <text evidence="1">Belongs to the bacterial solute-binding protein 9 family.</text>
</comment>
<evidence type="ECO:0000256" key="1">
    <source>
        <dbReference type="ARBA" id="ARBA00011028"/>
    </source>
</evidence>
<keyword evidence="5" id="KW-0862">Zinc</keyword>
<organism evidence="8 9">
    <name type="scientific">Tistrella bauzanensis</name>
    <dbReference type="NCBI Taxonomy" id="657419"/>
    <lineage>
        <taxon>Bacteria</taxon>
        <taxon>Pseudomonadati</taxon>
        <taxon>Pseudomonadota</taxon>
        <taxon>Alphaproteobacteria</taxon>
        <taxon>Geminicoccales</taxon>
        <taxon>Geminicoccaceae</taxon>
        <taxon>Tistrella</taxon>
    </lineage>
</organism>
<feature type="region of interest" description="Disordered" evidence="6">
    <location>
        <begin position="138"/>
        <end position="194"/>
    </location>
</feature>
<keyword evidence="5" id="KW-0864">Zinc transport</keyword>
<keyword evidence="9" id="KW-1185">Reference proteome</keyword>
<dbReference type="Proteomes" id="UP000603352">
    <property type="component" value="Unassembled WGS sequence"/>
</dbReference>
<dbReference type="Pfam" id="PF01297">
    <property type="entry name" value="ZnuA"/>
    <property type="match status" value="1"/>
</dbReference>
<evidence type="ECO:0000256" key="4">
    <source>
        <dbReference type="ARBA" id="ARBA00022729"/>
    </source>
</evidence>
<evidence type="ECO:0000256" key="2">
    <source>
        <dbReference type="ARBA" id="ARBA00015915"/>
    </source>
</evidence>
<evidence type="ECO:0000313" key="9">
    <source>
        <dbReference type="Proteomes" id="UP000603352"/>
    </source>
</evidence>
<evidence type="ECO:0000256" key="3">
    <source>
        <dbReference type="ARBA" id="ARBA00022448"/>
    </source>
</evidence>
<comment type="caution">
    <text evidence="8">The sequence shown here is derived from an EMBL/GenBank/DDBJ whole genome shotgun (WGS) entry which is preliminary data.</text>
</comment>
<dbReference type="RefSeq" id="WP_188578440.1">
    <property type="nucleotide sequence ID" value="NZ_BMDZ01000028.1"/>
</dbReference>
<evidence type="ECO:0000256" key="6">
    <source>
        <dbReference type="SAM" id="MobiDB-lite"/>
    </source>
</evidence>
<dbReference type="InterPro" id="IPR050492">
    <property type="entry name" value="Bact_metal-bind_prot9"/>
</dbReference>
<keyword evidence="3" id="KW-0813">Transport</keyword>